<name>A0A8B6M0Z4_METTU</name>
<dbReference type="EMBL" id="CABFMQ020000001">
    <property type="protein sequence ID" value="VTZ48404.1"/>
    <property type="molecule type" value="Genomic_DNA"/>
</dbReference>
<gene>
    <name evidence="1" type="ORF">MPC4_10354</name>
</gene>
<evidence type="ECO:0000313" key="1">
    <source>
        <dbReference type="EMBL" id="VTZ48404.1"/>
    </source>
</evidence>
<dbReference type="Proteomes" id="UP000485880">
    <property type="component" value="Unassembled WGS sequence"/>
</dbReference>
<evidence type="ECO:0000313" key="2">
    <source>
        <dbReference type="Proteomes" id="UP000485880"/>
    </source>
</evidence>
<sequence>MHEAAVLAKCHGQREIKLGLILIRLRKETIRERRFAEVEKCLKLISAARSAGMLGQRALAHVSHYRSISV</sequence>
<dbReference type="AlphaFoldDB" id="A0A8B6M0Z4"/>
<accession>A0A8B6M0Z4</accession>
<reference evidence="1 2" key="1">
    <citation type="submission" date="2019-05" db="EMBL/GenBank/DDBJ databases">
        <authorList>
            <person name="Farhan Ul Haque M."/>
        </authorList>
    </citation>
    <scope>NUCLEOTIDE SEQUENCE [LARGE SCALE GENOMIC DNA]</scope>
    <source>
        <strain evidence="1">2</strain>
    </source>
</reference>
<organism evidence="1 2">
    <name type="scientific">Methylocella tundrae</name>
    <dbReference type="NCBI Taxonomy" id="227605"/>
    <lineage>
        <taxon>Bacteria</taxon>
        <taxon>Pseudomonadati</taxon>
        <taxon>Pseudomonadota</taxon>
        <taxon>Alphaproteobacteria</taxon>
        <taxon>Hyphomicrobiales</taxon>
        <taxon>Beijerinckiaceae</taxon>
        <taxon>Methylocella</taxon>
    </lineage>
</organism>
<proteinExistence type="predicted"/>
<keyword evidence="2" id="KW-1185">Reference proteome</keyword>
<comment type="caution">
    <text evidence="1">The sequence shown here is derived from an EMBL/GenBank/DDBJ whole genome shotgun (WGS) entry which is preliminary data.</text>
</comment>
<protein>
    <submittedName>
        <fullName evidence="1">Uncharacterized protein</fullName>
    </submittedName>
</protein>